<dbReference type="PRINTS" id="PR00481">
    <property type="entry name" value="LAMNOPPTDASE"/>
</dbReference>
<gene>
    <name evidence="11" type="ORF">ACFO3S_08575</name>
</gene>
<evidence type="ECO:0000256" key="7">
    <source>
        <dbReference type="ARBA" id="ARBA00050021"/>
    </source>
</evidence>
<evidence type="ECO:0000256" key="1">
    <source>
        <dbReference type="ARBA" id="ARBA00009528"/>
    </source>
</evidence>
<evidence type="ECO:0000256" key="9">
    <source>
        <dbReference type="SAM" id="MobiDB-lite"/>
    </source>
</evidence>
<dbReference type="SUPFAM" id="SSF52949">
    <property type="entry name" value="Macro domain-like"/>
    <property type="match status" value="1"/>
</dbReference>
<sequence length="499" mass="52145">MRVDIVERPEELAASSGSDPGPSEVVLHLAFEDRPDVPGLSVAPTPSAGAHGRISLLYGAPGERHAAIVGLGGALRLDAERLRRAAGCAARAVGREGYAAAAVDLGAAEDRLDAEACVQAWVEGWLLGSYAFNRYKKEAEPGAVSSLRLRIGGADGQTAARYAEKAQLRAESTMLARDWCNEPANVMTPERLVEEIERRFADYPDVSVRVYRGDDLAAFGMNGLLAVGQGSRHAPALVELIYAPDPTLPLTALVGKGMTFDMGGMNVKTGRDLSEARFDMGGACAVAGALDLLARGGAAARVAALIAVADNVPGSGAMLPSSIVRYPNGLTVQVGNTDAEGRLILADALLHAQRLGASEIVDIATLTGSVGQALGLRVSGVWGDAAVTEALRTCGESCGDRVWPMPLVDDDEELLRSSYADLSNIGSSAYGGACTAALFLRRFVGDGVRWAHIDMANTVQSPADRGYEAAGATGFGVRLLADYIERAFGQRPGRGADTL</sequence>
<feature type="domain" description="Cytosol aminopeptidase" evidence="10">
    <location>
        <begin position="336"/>
        <end position="343"/>
    </location>
</feature>
<dbReference type="Pfam" id="PF02789">
    <property type="entry name" value="Peptidase_M17_N"/>
    <property type="match status" value="1"/>
</dbReference>
<accession>A0ABV9FBW6</accession>
<dbReference type="PANTHER" id="PTHR11963">
    <property type="entry name" value="LEUCINE AMINOPEPTIDASE-RELATED"/>
    <property type="match status" value="1"/>
</dbReference>
<dbReference type="Gene3D" id="3.40.220.10">
    <property type="entry name" value="Leucine Aminopeptidase, subunit E, domain 1"/>
    <property type="match status" value="1"/>
</dbReference>
<dbReference type="SUPFAM" id="SSF53187">
    <property type="entry name" value="Zn-dependent exopeptidases"/>
    <property type="match status" value="1"/>
</dbReference>
<evidence type="ECO:0000256" key="2">
    <source>
        <dbReference type="ARBA" id="ARBA00022438"/>
    </source>
</evidence>
<evidence type="ECO:0000259" key="10">
    <source>
        <dbReference type="PROSITE" id="PS00631"/>
    </source>
</evidence>
<dbReference type="InterPro" id="IPR008283">
    <property type="entry name" value="Peptidase_M17_N"/>
</dbReference>
<dbReference type="Proteomes" id="UP001596028">
    <property type="component" value="Unassembled WGS sequence"/>
</dbReference>
<feature type="compositionally biased region" description="Basic and acidic residues" evidence="9">
    <location>
        <begin position="1"/>
        <end position="11"/>
    </location>
</feature>
<dbReference type="EMBL" id="JBHSEP010000004">
    <property type="protein sequence ID" value="MFC4598295.1"/>
    <property type="molecule type" value="Genomic_DNA"/>
</dbReference>
<name>A0ABV9FBW6_9BACL</name>
<dbReference type="Pfam" id="PF00883">
    <property type="entry name" value="Peptidase_M17"/>
    <property type="match status" value="1"/>
</dbReference>
<keyword evidence="3" id="KW-0645">Protease</keyword>
<comment type="caution">
    <text evidence="11">The sequence shown here is derived from an EMBL/GenBank/DDBJ whole genome shotgun (WGS) entry which is preliminary data.</text>
</comment>
<dbReference type="RefSeq" id="WP_378094389.1">
    <property type="nucleotide sequence ID" value="NZ_JBHSEP010000004.1"/>
</dbReference>
<protein>
    <recommendedName>
        <fullName evidence="7">Probable cytosol aminopeptidase</fullName>
    </recommendedName>
    <alternativeName>
        <fullName evidence="8">Leucine aminopeptidase</fullName>
    </alternativeName>
    <alternativeName>
        <fullName evidence="5">Leucyl aminopeptidase</fullName>
    </alternativeName>
</protein>
<dbReference type="PANTHER" id="PTHR11963:SF23">
    <property type="entry name" value="CYTOSOL AMINOPEPTIDASE"/>
    <property type="match status" value="1"/>
</dbReference>
<evidence type="ECO:0000256" key="4">
    <source>
        <dbReference type="ARBA" id="ARBA00022801"/>
    </source>
</evidence>
<organism evidence="11 12">
    <name type="scientific">Cohnella hongkongensis</name>
    <dbReference type="NCBI Taxonomy" id="178337"/>
    <lineage>
        <taxon>Bacteria</taxon>
        <taxon>Bacillati</taxon>
        <taxon>Bacillota</taxon>
        <taxon>Bacilli</taxon>
        <taxon>Bacillales</taxon>
        <taxon>Paenibacillaceae</taxon>
        <taxon>Cohnella</taxon>
    </lineage>
</organism>
<comment type="similarity">
    <text evidence="1">Belongs to the peptidase M17 family.</text>
</comment>
<dbReference type="CDD" id="cd00433">
    <property type="entry name" value="Peptidase_M17"/>
    <property type="match status" value="1"/>
</dbReference>
<evidence type="ECO:0000256" key="6">
    <source>
        <dbReference type="ARBA" id="ARBA00049972"/>
    </source>
</evidence>
<dbReference type="InterPro" id="IPR043472">
    <property type="entry name" value="Macro_dom-like"/>
</dbReference>
<keyword evidence="12" id="KW-1185">Reference proteome</keyword>
<evidence type="ECO:0000256" key="8">
    <source>
        <dbReference type="ARBA" id="ARBA00050061"/>
    </source>
</evidence>
<evidence type="ECO:0000256" key="5">
    <source>
        <dbReference type="ARBA" id="ARBA00033172"/>
    </source>
</evidence>
<keyword evidence="4" id="KW-0378">Hydrolase</keyword>
<evidence type="ECO:0000256" key="3">
    <source>
        <dbReference type="ARBA" id="ARBA00022670"/>
    </source>
</evidence>
<feature type="region of interest" description="Disordered" evidence="9">
    <location>
        <begin position="1"/>
        <end position="21"/>
    </location>
</feature>
<dbReference type="Gene3D" id="3.40.630.10">
    <property type="entry name" value="Zn peptidases"/>
    <property type="match status" value="1"/>
</dbReference>
<evidence type="ECO:0000313" key="12">
    <source>
        <dbReference type="Proteomes" id="UP001596028"/>
    </source>
</evidence>
<dbReference type="PROSITE" id="PS00631">
    <property type="entry name" value="CYTOSOL_AP"/>
    <property type="match status" value="1"/>
</dbReference>
<keyword evidence="2" id="KW-0031">Aminopeptidase</keyword>
<proteinExistence type="inferred from homology"/>
<dbReference type="InterPro" id="IPR000819">
    <property type="entry name" value="Peptidase_M17_C"/>
</dbReference>
<comment type="function">
    <text evidence="6">Presumably involved in the processing and regular turnover of intracellular proteins. Catalyzes the removal of unsubstituted N-terminal amino acids from various peptides.</text>
</comment>
<reference evidence="12" key="1">
    <citation type="journal article" date="2019" name="Int. J. Syst. Evol. Microbiol.">
        <title>The Global Catalogue of Microorganisms (GCM) 10K type strain sequencing project: providing services to taxonomists for standard genome sequencing and annotation.</title>
        <authorList>
            <consortium name="The Broad Institute Genomics Platform"/>
            <consortium name="The Broad Institute Genome Sequencing Center for Infectious Disease"/>
            <person name="Wu L."/>
            <person name="Ma J."/>
        </authorList>
    </citation>
    <scope>NUCLEOTIDE SEQUENCE [LARGE SCALE GENOMIC DNA]</scope>
    <source>
        <strain evidence="12">CCUG 49571</strain>
    </source>
</reference>
<evidence type="ECO:0000313" key="11">
    <source>
        <dbReference type="EMBL" id="MFC4598295.1"/>
    </source>
</evidence>
<dbReference type="InterPro" id="IPR011356">
    <property type="entry name" value="Leucine_aapep/pepB"/>
</dbReference>